<evidence type="ECO:0000313" key="2">
    <source>
        <dbReference type="Proteomes" id="UP000626786"/>
    </source>
</evidence>
<dbReference type="RefSeq" id="WP_191695150.1">
    <property type="nucleotide sequence ID" value="NZ_JACSQN010000010.1"/>
</dbReference>
<dbReference type="Proteomes" id="UP000626786">
    <property type="component" value="Unassembled WGS sequence"/>
</dbReference>
<reference evidence="1 2" key="1">
    <citation type="submission" date="2020-08" db="EMBL/GenBank/DDBJ databases">
        <title>A Genomic Blueprint of the Chicken Gut Microbiome.</title>
        <authorList>
            <person name="Gilroy R."/>
            <person name="Ravi A."/>
            <person name="Getino M."/>
            <person name="Pursley I."/>
            <person name="Horton D.L."/>
            <person name="Alikhan N.-F."/>
            <person name="Baker D."/>
            <person name="Gharbi K."/>
            <person name="Hall N."/>
            <person name="Watson M."/>
            <person name="Adriaenssens E.M."/>
            <person name="Foster-Nyarko E."/>
            <person name="Jarju S."/>
            <person name="Secka A."/>
            <person name="Antonio M."/>
            <person name="Oren A."/>
            <person name="Chaudhuri R."/>
            <person name="La Ragione R.M."/>
            <person name="Hildebrand F."/>
            <person name="Pallen M.J."/>
        </authorList>
    </citation>
    <scope>NUCLEOTIDE SEQUENCE [LARGE SCALE GENOMIC DNA]</scope>
    <source>
        <strain evidence="1 2">Sa2YVA2</strain>
    </source>
</reference>
<organism evidence="1 2">
    <name type="scientific">Sporosarcina quadrami</name>
    <dbReference type="NCBI Taxonomy" id="2762234"/>
    <lineage>
        <taxon>Bacteria</taxon>
        <taxon>Bacillati</taxon>
        <taxon>Bacillota</taxon>
        <taxon>Bacilli</taxon>
        <taxon>Bacillales</taxon>
        <taxon>Caryophanaceae</taxon>
        <taxon>Sporosarcina</taxon>
    </lineage>
</organism>
<protein>
    <submittedName>
        <fullName evidence="1">Uncharacterized protein</fullName>
    </submittedName>
</protein>
<evidence type="ECO:0000313" key="1">
    <source>
        <dbReference type="EMBL" id="MBD7985328.1"/>
    </source>
</evidence>
<dbReference type="EMBL" id="JACSQN010000010">
    <property type="protein sequence ID" value="MBD7985328.1"/>
    <property type="molecule type" value="Genomic_DNA"/>
</dbReference>
<comment type="caution">
    <text evidence="1">The sequence shown here is derived from an EMBL/GenBank/DDBJ whole genome shotgun (WGS) entry which is preliminary data.</text>
</comment>
<accession>A0ABR8UBC0</accession>
<sequence length="84" mass="9702">MDEKKVVVLLYEDNNLVDEKLLFRGMKSELVTLIGNERVLKESGGIFTMPVDGVDTELRIEKSIIDYEGTDEAKYIFYQVVRNK</sequence>
<keyword evidence="2" id="KW-1185">Reference proteome</keyword>
<name>A0ABR8UBC0_9BACL</name>
<gene>
    <name evidence="1" type="ORF">H9649_12080</name>
</gene>
<proteinExistence type="predicted"/>